<protein>
    <submittedName>
        <fullName evidence="6">LysR family transcriptional regulator</fullName>
    </submittedName>
</protein>
<dbReference type="Gene3D" id="1.10.10.10">
    <property type="entry name" value="Winged helix-like DNA-binding domain superfamily/Winged helix DNA-binding domain"/>
    <property type="match status" value="1"/>
</dbReference>
<evidence type="ECO:0000259" key="5">
    <source>
        <dbReference type="PROSITE" id="PS50931"/>
    </source>
</evidence>
<dbReference type="Pfam" id="PF00126">
    <property type="entry name" value="HTH_1"/>
    <property type="match status" value="1"/>
</dbReference>
<proteinExistence type="inferred from homology"/>
<evidence type="ECO:0000313" key="7">
    <source>
        <dbReference type="Proteomes" id="UP000241895"/>
    </source>
</evidence>
<dbReference type="InterPro" id="IPR036390">
    <property type="entry name" value="WH_DNA-bd_sf"/>
</dbReference>
<evidence type="ECO:0000313" key="6">
    <source>
        <dbReference type="EMBL" id="PTL95904.1"/>
    </source>
</evidence>
<dbReference type="SUPFAM" id="SSF46785">
    <property type="entry name" value="Winged helix' DNA-binding domain"/>
    <property type="match status" value="1"/>
</dbReference>
<keyword evidence="2" id="KW-0805">Transcription regulation</keyword>
<accession>A0ABX5J0J0</accession>
<sequence length="301" mass="33446">MNSWDDLRTVLEISRSGSLSGAARQLGVSHATVFRRLRNIERRLGVLLFERSPGGYQPTLAGEEMAQAAARVHQEVEGVTRRIQGRDQRLEGVIRVTLTDSLLQGLLMPVFEAFQQRHPAIVLDVSVSNALYDLAARDAEVAIRPSNQPPETLVGRRVGSIRQAIYVARDGDISEPGDITAWIDQGQRPDDAALAAWMEDKVEQAMVRFRCDSLLGRQQAARRGLGAVVLPRYLGDADVGLKQVGDELEALAVDLWLLAHQDMRQVVRIRLFIDFLAESLRARLAPGAADPKRYAKPWYPP</sequence>
<evidence type="ECO:0000256" key="1">
    <source>
        <dbReference type="ARBA" id="ARBA00009437"/>
    </source>
</evidence>
<comment type="caution">
    <text evidence="6">The sequence shown here is derived from an EMBL/GenBank/DDBJ whole genome shotgun (WGS) entry which is preliminary data.</text>
</comment>
<dbReference type="InterPro" id="IPR058163">
    <property type="entry name" value="LysR-type_TF_proteobact-type"/>
</dbReference>
<reference evidence="6 7" key="1">
    <citation type="submission" date="2018-03" db="EMBL/GenBank/DDBJ databases">
        <authorList>
            <person name="Zhou J."/>
            <person name="Li X."/>
            <person name="Xue M."/>
            <person name="Yin J."/>
        </authorList>
    </citation>
    <scope>NUCLEOTIDE SEQUENCE [LARGE SCALE GENOMIC DNA]</scope>
    <source>
        <strain evidence="6 7">SYSU ZJ2214</strain>
    </source>
</reference>
<feature type="domain" description="HTH lysR-type" evidence="5">
    <location>
        <begin position="1"/>
        <end position="59"/>
    </location>
</feature>
<dbReference type="Pfam" id="PF03466">
    <property type="entry name" value="LysR_substrate"/>
    <property type="match status" value="1"/>
</dbReference>
<name>A0ABX5J0J0_9GAMM</name>
<dbReference type="PANTHER" id="PTHR30537">
    <property type="entry name" value="HTH-TYPE TRANSCRIPTIONAL REGULATOR"/>
    <property type="match status" value="1"/>
</dbReference>
<evidence type="ECO:0000256" key="2">
    <source>
        <dbReference type="ARBA" id="ARBA00023015"/>
    </source>
</evidence>
<dbReference type="PANTHER" id="PTHR30537:SF3">
    <property type="entry name" value="TRANSCRIPTIONAL REGULATORY PROTEIN"/>
    <property type="match status" value="1"/>
</dbReference>
<comment type="similarity">
    <text evidence="1">Belongs to the LysR transcriptional regulatory family.</text>
</comment>
<dbReference type="Proteomes" id="UP000241895">
    <property type="component" value="Unassembled WGS sequence"/>
</dbReference>
<keyword evidence="4" id="KW-0804">Transcription</keyword>
<evidence type="ECO:0000256" key="3">
    <source>
        <dbReference type="ARBA" id="ARBA00023125"/>
    </source>
</evidence>
<dbReference type="InterPro" id="IPR005119">
    <property type="entry name" value="LysR_subst-bd"/>
</dbReference>
<keyword evidence="7" id="KW-1185">Reference proteome</keyword>
<dbReference type="Gene3D" id="3.40.190.290">
    <property type="match status" value="1"/>
</dbReference>
<keyword evidence="3" id="KW-0238">DNA-binding</keyword>
<evidence type="ECO:0000256" key="4">
    <source>
        <dbReference type="ARBA" id="ARBA00023163"/>
    </source>
</evidence>
<dbReference type="InterPro" id="IPR036388">
    <property type="entry name" value="WH-like_DNA-bd_sf"/>
</dbReference>
<dbReference type="EMBL" id="PXNS01000001">
    <property type="protein sequence ID" value="PTL95904.1"/>
    <property type="molecule type" value="Genomic_DNA"/>
</dbReference>
<dbReference type="RefSeq" id="WP_108131129.1">
    <property type="nucleotide sequence ID" value="NZ_PXNS01000001.1"/>
</dbReference>
<organism evidence="6 7">
    <name type="scientific">Halomonas litopenaei</name>
    <dbReference type="NCBI Taxonomy" id="2109328"/>
    <lineage>
        <taxon>Bacteria</taxon>
        <taxon>Pseudomonadati</taxon>
        <taxon>Pseudomonadota</taxon>
        <taxon>Gammaproteobacteria</taxon>
        <taxon>Oceanospirillales</taxon>
        <taxon>Halomonadaceae</taxon>
        <taxon>Halomonas</taxon>
    </lineage>
</organism>
<gene>
    <name evidence="6" type="ORF">C6W88_00355</name>
</gene>
<dbReference type="InterPro" id="IPR000847">
    <property type="entry name" value="LysR_HTH_N"/>
</dbReference>
<dbReference type="SUPFAM" id="SSF53850">
    <property type="entry name" value="Periplasmic binding protein-like II"/>
    <property type="match status" value="1"/>
</dbReference>
<dbReference type="PROSITE" id="PS50931">
    <property type="entry name" value="HTH_LYSR"/>
    <property type="match status" value="1"/>
</dbReference>